<organism evidence="1 2">
    <name type="scientific">Arenibacter nanhaiticus</name>
    <dbReference type="NCBI Taxonomy" id="558155"/>
    <lineage>
        <taxon>Bacteria</taxon>
        <taxon>Pseudomonadati</taxon>
        <taxon>Bacteroidota</taxon>
        <taxon>Flavobacteriia</taxon>
        <taxon>Flavobacteriales</taxon>
        <taxon>Flavobacteriaceae</taxon>
        <taxon>Arenibacter</taxon>
    </lineage>
</organism>
<evidence type="ECO:0000313" key="1">
    <source>
        <dbReference type="EMBL" id="SHJ84378.1"/>
    </source>
</evidence>
<evidence type="ECO:0000313" key="2">
    <source>
        <dbReference type="Proteomes" id="UP000184231"/>
    </source>
</evidence>
<dbReference type="AlphaFoldDB" id="A0A1M6MLM9"/>
<keyword evidence="2" id="KW-1185">Reference proteome</keyword>
<sequence length="43" mass="4740">MVLFFSPFLKSKGPAGALALAAVIFKKQFSLRGNNVNRKKSEQ</sequence>
<dbReference type="Proteomes" id="UP000184231">
    <property type="component" value="Unassembled WGS sequence"/>
</dbReference>
<proteinExistence type="predicted"/>
<gene>
    <name evidence="1" type="ORF">SAMN04487911_1447</name>
</gene>
<dbReference type="STRING" id="558155.SAMN04487911_1447"/>
<name>A0A1M6MLM9_9FLAO</name>
<dbReference type="EMBL" id="FQYX01000044">
    <property type="protein sequence ID" value="SHJ84378.1"/>
    <property type="molecule type" value="Genomic_DNA"/>
</dbReference>
<reference evidence="1 2" key="1">
    <citation type="submission" date="2016-11" db="EMBL/GenBank/DDBJ databases">
        <authorList>
            <person name="Jaros S."/>
            <person name="Januszkiewicz K."/>
            <person name="Wedrychowicz H."/>
        </authorList>
    </citation>
    <scope>NUCLEOTIDE SEQUENCE [LARGE SCALE GENOMIC DNA]</scope>
    <source>
        <strain evidence="1 2">CGMCC 1.8863</strain>
    </source>
</reference>
<accession>A0A1M6MLM9</accession>
<protein>
    <submittedName>
        <fullName evidence="1">Uncharacterized protein</fullName>
    </submittedName>
</protein>